<proteinExistence type="predicted"/>
<sequence length="118" mass="13173">MKRHVLSVVAGLVLGSCGTPEFRAEKDSCTASWMAKIPPRYEQEWYNQSQTRQVPTGTTTCTGSGNTLICNQVMRTEYYTVPAVRTVDRNAPLRDPQIQNCTRQACLLKFGNAECKTP</sequence>
<organism evidence="1 2">
    <name type="scientific">Plastorhodobacter daqingensis</name>
    <dbReference type="NCBI Taxonomy" id="1387281"/>
    <lineage>
        <taxon>Bacteria</taxon>
        <taxon>Pseudomonadati</taxon>
        <taxon>Pseudomonadota</taxon>
        <taxon>Alphaproteobacteria</taxon>
        <taxon>Rhodobacterales</taxon>
        <taxon>Paracoccaceae</taxon>
        <taxon>Plastorhodobacter</taxon>
    </lineage>
</organism>
<dbReference type="Proteomes" id="UP001596516">
    <property type="component" value="Unassembled WGS sequence"/>
</dbReference>
<dbReference type="EMBL" id="JBHTFQ010000002">
    <property type="protein sequence ID" value="MFC7703335.1"/>
    <property type="molecule type" value="Genomic_DNA"/>
</dbReference>
<protein>
    <recommendedName>
        <fullName evidence="3">Lipoprotein</fullName>
    </recommendedName>
</protein>
<keyword evidence="2" id="KW-1185">Reference proteome</keyword>
<accession>A0ABW2UJA4</accession>
<dbReference type="PROSITE" id="PS51257">
    <property type="entry name" value="PROKAR_LIPOPROTEIN"/>
    <property type="match status" value="1"/>
</dbReference>
<evidence type="ECO:0000313" key="2">
    <source>
        <dbReference type="Proteomes" id="UP001596516"/>
    </source>
</evidence>
<evidence type="ECO:0008006" key="3">
    <source>
        <dbReference type="Google" id="ProtNLM"/>
    </source>
</evidence>
<gene>
    <name evidence="1" type="ORF">ACFQXB_03895</name>
</gene>
<comment type="caution">
    <text evidence="1">The sequence shown here is derived from an EMBL/GenBank/DDBJ whole genome shotgun (WGS) entry which is preliminary data.</text>
</comment>
<name>A0ABW2UJA4_9RHOB</name>
<evidence type="ECO:0000313" key="1">
    <source>
        <dbReference type="EMBL" id="MFC7703335.1"/>
    </source>
</evidence>
<reference evidence="2" key="1">
    <citation type="journal article" date="2019" name="Int. J. Syst. Evol. Microbiol.">
        <title>The Global Catalogue of Microorganisms (GCM) 10K type strain sequencing project: providing services to taxonomists for standard genome sequencing and annotation.</title>
        <authorList>
            <consortium name="The Broad Institute Genomics Platform"/>
            <consortium name="The Broad Institute Genome Sequencing Center for Infectious Disease"/>
            <person name="Wu L."/>
            <person name="Ma J."/>
        </authorList>
    </citation>
    <scope>NUCLEOTIDE SEQUENCE [LARGE SCALE GENOMIC DNA]</scope>
    <source>
        <strain evidence="2">CGMCC 1.12750</strain>
    </source>
</reference>
<dbReference type="RefSeq" id="WP_377399446.1">
    <property type="nucleotide sequence ID" value="NZ_JBHTFQ010000002.1"/>
</dbReference>